<proteinExistence type="predicted"/>
<protein>
    <recommendedName>
        <fullName evidence="5">PD-(D/E)XK nuclease superfamily protein</fullName>
    </recommendedName>
</protein>
<evidence type="ECO:0000256" key="1">
    <source>
        <dbReference type="SAM" id="Coils"/>
    </source>
</evidence>
<dbReference type="EMBL" id="CP133659">
    <property type="protein sequence ID" value="WMW64541.1"/>
    <property type="molecule type" value="Genomic_DNA"/>
</dbReference>
<gene>
    <name evidence="3" type="ORF">KPS_002574</name>
</gene>
<evidence type="ECO:0000256" key="2">
    <source>
        <dbReference type="SAM" id="MobiDB-lite"/>
    </source>
</evidence>
<dbReference type="Proteomes" id="UP001180616">
    <property type="component" value="Chromosome"/>
</dbReference>
<feature type="region of interest" description="Disordered" evidence="2">
    <location>
        <begin position="1"/>
        <end position="28"/>
    </location>
</feature>
<accession>A0ABY9QYC4</accession>
<name>A0ABY9QYC4_9BACT</name>
<evidence type="ECO:0008006" key="5">
    <source>
        <dbReference type="Google" id="ProtNLM"/>
    </source>
</evidence>
<dbReference type="RefSeq" id="WP_309540627.1">
    <property type="nucleotide sequence ID" value="NZ_CP133659.1"/>
</dbReference>
<reference evidence="3" key="1">
    <citation type="submission" date="2023-09" db="EMBL/GenBank/DDBJ databases">
        <authorList>
            <consortium name="CW5 consortium"/>
            <person name="Lu C.-W."/>
        </authorList>
    </citation>
    <scope>NUCLEOTIDE SEQUENCE</scope>
    <source>
        <strain evidence="3">KPS</strain>
    </source>
</reference>
<keyword evidence="1" id="KW-0175">Coiled coil</keyword>
<feature type="coiled-coil region" evidence="1">
    <location>
        <begin position="312"/>
        <end position="339"/>
    </location>
</feature>
<sequence length="423" mass="46629">MHTKSTQPHDGERTPASPLTHNTPQPEAPLDVLHTALHTHSLRATQSQLGNRSAYIGMSDVGHAVECLRSAVARKLSTSGPTNTPVLKRLLTLQRGHWQEQGIMEALSTAGHTFIPQLEIAAAFHGVPIRAHLDLTLIRSNPQPCIQVWELKSNQRLPETLYTANEVQLYGQIGLLHACWSRPCFSVRDASGHIVLSRKTFPEAAYLLFQIDLPDSPKRIAIEGYVLSVAMSDAKAFGPYPPDRNMLGVCLRTAATLWQTMQTVATGSLSFDDVPTCQGFHPLCDWCDANGDCPKFKPVCQDGEPIALDDEYAEYLAQLTQLKERKRSLEGDIAEMEDALRSAWHRLTSAASSQSSGWIAAGNYRFKTAAVPGRSTLDQTRLKEEVTKLTHDEQATEAILSRCRKIGAQHERLTISPINTKGA</sequence>
<evidence type="ECO:0000313" key="3">
    <source>
        <dbReference type="EMBL" id="WMW64541.1"/>
    </source>
</evidence>
<evidence type="ECO:0000313" key="4">
    <source>
        <dbReference type="Proteomes" id="UP001180616"/>
    </source>
</evidence>
<organism evidence="3 4">
    <name type="scientific">Nitratidesulfovibrio liaohensis</name>
    <dbReference type="NCBI Taxonomy" id="2604158"/>
    <lineage>
        <taxon>Bacteria</taxon>
        <taxon>Pseudomonadati</taxon>
        <taxon>Thermodesulfobacteriota</taxon>
        <taxon>Desulfovibrionia</taxon>
        <taxon>Desulfovibrionales</taxon>
        <taxon>Desulfovibrionaceae</taxon>
        <taxon>Nitratidesulfovibrio</taxon>
    </lineage>
</organism>
<keyword evidence="4" id="KW-1185">Reference proteome</keyword>